<dbReference type="EMBL" id="RLIH01000012">
    <property type="protein sequence ID" value="RVU54254.1"/>
    <property type="molecule type" value="Genomic_DNA"/>
</dbReference>
<protein>
    <submittedName>
        <fullName evidence="1">CoA transferase</fullName>
    </submittedName>
</protein>
<evidence type="ECO:0000313" key="1">
    <source>
        <dbReference type="EMBL" id="RVU54254.1"/>
    </source>
</evidence>
<keyword evidence="1" id="KW-0808">Transferase</keyword>
<dbReference type="PANTHER" id="PTHR48228:SF5">
    <property type="entry name" value="ALPHA-METHYLACYL-COA RACEMASE"/>
    <property type="match status" value="1"/>
</dbReference>
<evidence type="ECO:0000313" key="2">
    <source>
        <dbReference type="Proteomes" id="UP000288812"/>
    </source>
</evidence>
<dbReference type="SUPFAM" id="SSF89796">
    <property type="entry name" value="CoA-transferase family III (CaiB/BaiF)"/>
    <property type="match status" value="1"/>
</dbReference>
<organism evidence="1 2">
    <name type="scientific">Anaerosphaera multitolerans</name>
    <dbReference type="NCBI Taxonomy" id="2487351"/>
    <lineage>
        <taxon>Bacteria</taxon>
        <taxon>Bacillati</taxon>
        <taxon>Bacillota</taxon>
        <taxon>Tissierellia</taxon>
        <taxon>Tissierellales</taxon>
        <taxon>Peptoniphilaceae</taxon>
        <taxon>Anaerosphaera</taxon>
    </lineage>
</organism>
<dbReference type="InterPro" id="IPR044855">
    <property type="entry name" value="CoA-Trfase_III_dom3_sf"/>
</dbReference>
<accession>A0A437S5I2</accession>
<dbReference type="Pfam" id="PF02515">
    <property type="entry name" value="CoA_transf_3"/>
    <property type="match status" value="1"/>
</dbReference>
<proteinExistence type="predicted"/>
<reference evidence="1 2" key="1">
    <citation type="submission" date="2018-11" db="EMBL/GenBank/DDBJ databases">
        <title>Genome sequencing and assembly of Anaerosphaera sp. nov., GS7-6-2.</title>
        <authorList>
            <person name="Rettenmaier R."/>
            <person name="Liebl W."/>
            <person name="Zverlov V."/>
        </authorList>
    </citation>
    <scope>NUCLEOTIDE SEQUENCE [LARGE SCALE GENOMIC DNA]</scope>
    <source>
        <strain evidence="1 2">GS7-6-2</strain>
    </source>
</reference>
<dbReference type="Gene3D" id="3.30.1540.10">
    <property type="entry name" value="formyl-coa transferase, domain 3"/>
    <property type="match status" value="1"/>
</dbReference>
<dbReference type="InterPro" id="IPR003673">
    <property type="entry name" value="CoA-Trfase_fam_III"/>
</dbReference>
<dbReference type="InterPro" id="IPR050509">
    <property type="entry name" value="CoA-transferase_III"/>
</dbReference>
<dbReference type="RefSeq" id="WP_127724932.1">
    <property type="nucleotide sequence ID" value="NZ_RLIH01000012.1"/>
</dbReference>
<name>A0A437S5I2_9FIRM</name>
<comment type="caution">
    <text evidence="1">The sequence shown here is derived from an EMBL/GenBank/DDBJ whole genome shotgun (WGS) entry which is preliminary data.</text>
</comment>
<dbReference type="PANTHER" id="PTHR48228">
    <property type="entry name" value="SUCCINYL-COA--D-CITRAMALATE COA-TRANSFERASE"/>
    <property type="match status" value="1"/>
</dbReference>
<dbReference type="InterPro" id="IPR023606">
    <property type="entry name" value="CoA-Trfase_III_dom_1_sf"/>
</dbReference>
<keyword evidence="2" id="KW-1185">Reference proteome</keyword>
<dbReference type="Gene3D" id="3.40.50.10540">
    <property type="entry name" value="Crotonobetainyl-coa:carnitine coa-transferase, domain 1"/>
    <property type="match status" value="2"/>
</dbReference>
<sequence length="395" mass="44151">MNNTALSNLKILDFTTLLPGPYATLMLADMGAEVLKISSPSKYDLVLEGDVPFKNSTLTPNALWLNRNKKTLALNLKTKEAIEIIKKLVMEYDIVIEQFRPGIMKKLGLSYEELSKLNPKLIYCSITSYGQNGPDKDRAGHDINFLARSGLMSHSGRVNSGPVLYNTQIADLAGGALHSIIGILAALNYRNLTGQGQYIDISMLDCIIPLNSLDGAGFLAGSTDPRPESGLLNGGSFYDFYKTKDDRYISIASLEPKFLKIFSEAINIPELLRESDINKINPSTKERIKSKIEEKDFSYWREFFSKLDCCVEPVLSLKEALIEDEHIKSRNAIVEMPVGEENTVKQFAMPIKFSKTKACYKHVGREIGNDTTEILKSLGYSNNEIKELKNKNVFK</sequence>
<dbReference type="OrthoDB" id="9797653at2"/>
<dbReference type="GO" id="GO:0016740">
    <property type="term" value="F:transferase activity"/>
    <property type="evidence" value="ECO:0007669"/>
    <property type="project" value="UniProtKB-KW"/>
</dbReference>
<gene>
    <name evidence="1" type="ORF">EF514_08100</name>
</gene>
<dbReference type="Proteomes" id="UP000288812">
    <property type="component" value="Unassembled WGS sequence"/>
</dbReference>
<dbReference type="AlphaFoldDB" id="A0A437S5I2"/>